<dbReference type="Proteomes" id="UP000248314">
    <property type="component" value="Unassembled WGS sequence"/>
</dbReference>
<dbReference type="PANTHER" id="PTHR39430">
    <property type="entry name" value="MEMBRANE-ASSOCIATED PROTEASE-RELATED"/>
    <property type="match status" value="1"/>
</dbReference>
<keyword evidence="4" id="KW-1185">Reference proteome</keyword>
<proteinExistence type="predicted"/>
<feature type="transmembrane region" description="Helical" evidence="1">
    <location>
        <begin position="40"/>
        <end position="62"/>
    </location>
</feature>
<keyword evidence="1" id="KW-1133">Transmembrane helix</keyword>
<dbReference type="InterPro" id="IPR003675">
    <property type="entry name" value="Rce1/LyrA-like_dom"/>
</dbReference>
<dbReference type="RefSeq" id="WP_110370358.1">
    <property type="nucleotide sequence ID" value="NZ_QJJX01000024.1"/>
</dbReference>
<accession>A0A318HSF1</accession>
<protein>
    <recommendedName>
        <fullName evidence="2">CAAX prenyl protease 2/Lysostaphin resistance protein A-like domain-containing protein</fullName>
    </recommendedName>
</protein>
<dbReference type="AlphaFoldDB" id="A0A318HSF1"/>
<dbReference type="Pfam" id="PF02517">
    <property type="entry name" value="Rce1-like"/>
    <property type="match status" value="1"/>
</dbReference>
<dbReference type="GO" id="GO:0080120">
    <property type="term" value="P:CAAX-box protein maturation"/>
    <property type="evidence" value="ECO:0007669"/>
    <property type="project" value="UniProtKB-ARBA"/>
</dbReference>
<feature type="domain" description="CAAX prenyl protease 2/Lysostaphin resistance protein A-like" evidence="2">
    <location>
        <begin position="118"/>
        <end position="209"/>
    </location>
</feature>
<dbReference type="STRING" id="1122991.GCA_000613445_01671"/>
<dbReference type="GO" id="GO:0004175">
    <property type="term" value="F:endopeptidase activity"/>
    <property type="evidence" value="ECO:0007669"/>
    <property type="project" value="UniProtKB-ARBA"/>
</dbReference>
<evidence type="ECO:0000313" key="4">
    <source>
        <dbReference type="Proteomes" id="UP000248314"/>
    </source>
</evidence>
<comment type="caution">
    <text evidence="3">The sequence shown here is derived from an EMBL/GenBank/DDBJ whole genome shotgun (WGS) entry which is preliminary data.</text>
</comment>
<gene>
    <name evidence="3" type="ORF">EJ73_01968</name>
</gene>
<reference evidence="3 4" key="1">
    <citation type="submission" date="2018-05" db="EMBL/GenBank/DDBJ databases">
        <title>Genomic Encyclopedia of Type Strains, Phase I: the one thousand microbial genomes (KMG-I) project.</title>
        <authorList>
            <person name="Kyrpides N."/>
        </authorList>
    </citation>
    <scope>NUCLEOTIDE SEQUENCE [LARGE SCALE GENOMIC DNA]</scope>
    <source>
        <strain evidence="3 4">DSM 15611</strain>
    </source>
</reference>
<evidence type="ECO:0000256" key="1">
    <source>
        <dbReference type="SAM" id="Phobius"/>
    </source>
</evidence>
<organism evidence="3 4">
    <name type="scientific">Hoylesella shahii DSM 15611 = JCM 12083</name>
    <dbReference type="NCBI Taxonomy" id="1122991"/>
    <lineage>
        <taxon>Bacteria</taxon>
        <taxon>Pseudomonadati</taxon>
        <taxon>Bacteroidota</taxon>
        <taxon>Bacteroidia</taxon>
        <taxon>Bacteroidales</taxon>
        <taxon>Prevotellaceae</taxon>
        <taxon>Hoylesella</taxon>
    </lineage>
</organism>
<feature type="transmembrane region" description="Helical" evidence="1">
    <location>
        <begin position="204"/>
        <end position="223"/>
    </location>
</feature>
<sequence>MNIISKDDNLAWGCYLVLGVLAFTIIPAMTWYVLLLNIPAYAAVPLSTIGAVAALYAFKKYLSWYVEDSESLSFRGKMRMMGIGWTVAAVNFLAIIVCLFLCGYYRIVTVEFDVASQLSWLSLFLLVGVVEEVVFRGILFRLITDKWNIAVGLTTSSLLFGLAHLGNPGATLWAALAIALASGCLFGMAYAYHQTIWVSIGMHWAWNYLEGGVFGCAVSGTPLDYRPLITPGISGSDILTGGAFGPEASIICVALGIVLSIVYTVLYIKKKEKLGTAPEMLSA</sequence>
<name>A0A318HSF1_9BACT</name>
<dbReference type="EMBL" id="QJJX01000024">
    <property type="protein sequence ID" value="PXX21073.1"/>
    <property type="molecule type" value="Genomic_DNA"/>
</dbReference>
<evidence type="ECO:0000313" key="3">
    <source>
        <dbReference type="EMBL" id="PXX21073.1"/>
    </source>
</evidence>
<feature type="transmembrane region" description="Helical" evidence="1">
    <location>
        <begin position="172"/>
        <end position="192"/>
    </location>
</feature>
<keyword evidence="1" id="KW-0812">Transmembrane</keyword>
<feature type="transmembrane region" description="Helical" evidence="1">
    <location>
        <begin position="243"/>
        <end position="268"/>
    </location>
</feature>
<dbReference type="PANTHER" id="PTHR39430:SF1">
    <property type="entry name" value="PROTEASE"/>
    <property type="match status" value="1"/>
</dbReference>
<feature type="transmembrane region" description="Helical" evidence="1">
    <location>
        <begin position="118"/>
        <end position="135"/>
    </location>
</feature>
<feature type="transmembrane region" description="Helical" evidence="1">
    <location>
        <begin position="147"/>
        <end position="166"/>
    </location>
</feature>
<keyword evidence="1" id="KW-0472">Membrane</keyword>
<evidence type="ECO:0000259" key="2">
    <source>
        <dbReference type="Pfam" id="PF02517"/>
    </source>
</evidence>
<feature type="transmembrane region" description="Helical" evidence="1">
    <location>
        <begin position="12"/>
        <end position="34"/>
    </location>
</feature>
<feature type="transmembrane region" description="Helical" evidence="1">
    <location>
        <begin position="83"/>
        <end position="106"/>
    </location>
</feature>